<dbReference type="InterPro" id="IPR052513">
    <property type="entry name" value="Thioester_dehydratase-like"/>
</dbReference>
<dbReference type="SUPFAM" id="SSF50249">
    <property type="entry name" value="Nucleic acid-binding proteins"/>
    <property type="match status" value="1"/>
</dbReference>
<dbReference type="Proteomes" id="UP000292445">
    <property type="component" value="Unassembled WGS sequence"/>
</dbReference>
<keyword evidence="4" id="KW-1185">Reference proteome</keyword>
<protein>
    <recommendedName>
        <fullName evidence="2">ChsH2 C-terminal OB-fold domain-containing protein</fullName>
    </recommendedName>
</protein>
<reference evidence="3 4" key="1">
    <citation type="submission" date="2019-02" db="EMBL/GenBank/DDBJ databases">
        <title>Genomic Encyclopedia of Type Strains, Phase IV (KMG-IV): sequencing the most valuable type-strain genomes for metagenomic binning, comparative biology and taxonomic classification.</title>
        <authorList>
            <person name="Goeker M."/>
        </authorList>
    </citation>
    <scope>NUCLEOTIDE SEQUENCE [LARGE SCALE GENOMIC DNA]</scope>
    <source>
        <strain evidence="3 4">K24</strain>
    </source>
</reference>
<evidence type="ECO:0000259" key="2">
    <source>
        <dbReference type="Pfam" id="PF01796"/>
    </source>
</evidence>
<feature type="region of interest" description="Disordered" evidence="1">
    <location>
        <begin position="125"/>
        <end position="150"/>
    </location>
</feature>
<dbReference type="AlphaFoldDB" id="A0A4Q7NH12"/>
<evidence type="ECO:0000256" key="1">
    <source>
        <dbReference type="SAM" id="MobiDB-lite"/>
    </source>
</evidence>
<evidence type="ECO:0000313" key="3">
    <source>
        <dbReference type="EMBL" id="RZS84136.1"/>
    </source>
</evidence>
<organism evidence="3 4">
    <name type="scientific">Pigmentiphaga kullae</name>
    <dbReference type="NCBI Taxonomy" id="151784"/>
    <lineage>
        <taxon>Bacteria</taxon>
        <taxon>Pseudomonadati</taxon>
        <taxon>Pseudomonadota</taxon>
        <taxon>Betaproteobacteria</taxon>
        <taxon>Burkholderiales</taxon>
        <taxon>Alcaligenaceae</taxon>
        <taxon>Pigmentiphaga</taxon>
    </lineage>
</organism>
<name>A0A4Q7NH12_9BURK</name>
<dbReference type="OrthoDB" id="5514845at2"/>
<gene>
    <name evidence="3" type="ORF">EV675_0138</name>
</gene>
<dbReference type="InterPro" id="IPR002878">
    <property type="entry name" value="ChsH2_C"/>
</dbReference>
<proteinExistence type="predicted"/>
<dbReference type="RefSeq" id="WP_130355528.1">
    <property type="nucleotide sequence ID" value="NZ_SGXC01000001.1"/>
</dbReference>
<dbReference type="PANTHER" id="PTHR34075">
    <property type="entry name" value="BLR3430 PROTEIN"/>
    <property type="match status" value="1"/>
</dbReference>
<accession>A0A4Q7NH12</accession>
<dbReference type="EMBL" id="SGXC01000001">
    <property type="protein sequence ID" value="RZS84136.1"/>
    <property type="molecule type" value="Genomic_DNA"/>
</dbReference>
<dbReference type="InterPro" id="IPR012340">
    <property type="entry name" value="NA-bd_OB-fold"/>
</dbReference>
<dbReference type="Pfam" id="PF01796">
    <property type="entry name" value="OB_ChsH2_C"/>
    <property type="match status" value="1"/>
</dbReference>
<feature type="domain" description="ChsH2 C-terminal OB-fold" evidence="2">
    <location>
        <begin position="64"/>
        <end position="122"/>
    </location>
</feature>
<comment type="caution">
    <text evidence="3">The sequence shown here is derived from an EMBL/GenBank/DDBJ whole genome shotgun (WGS) entry which is preliminary data.</text>
</comment>
<dbReference type="PANTHER" id="PTHR34075:SF5">
    <property type="entry name" value="BLR3430 PROTEIN"/>
    <property type="match status" value="1"/>
</dbReference>
<evidence type="ECO:0000313" key="4">
    <source>
        <dbReference type="Proteomes" id="UP000292445"/>
    </source>
</evidence>
<sequence>MSRPQAGDYAYDSLNRLAEESPYGRYLAFLEQGKLAFQREPETGRAVFYPRVTAPGTGACGLAWEISAGTGTVHAITTIHYRGEAPLNVSLIDMDEGFRLMSRVEGTPASEVRIGMRVRMRVHRPDEGPPYPVFDVDGPDSPSPREEREP</sequence>